<keyword evidence="3" id="KW-0805">Transcription regulation</keyword>
<name>A0A1X2HFC2_SYNRA</name>
<keyword evidence="4" id="KW-0238">DNA-binding</keyword>
<organism evidence="9 10">
    <name type="scientific">Syncephalastrum racemosum</name>
    <name type="common">Filamentous fungus</name>
    <dbReference type="NCBI Taxonomy" id="13706"/>
    <lineage>
        <taxon>Eukaryota</taxon>
        <taxon>Fungi</taxon>
        <taxon>Fungi incertae sedis</taxon>
        <taxon>Mucoromycota</taxon>
        <taxon>Mucoromycotina</taxon>
        <taxon>Mucoromycetes</taxon>
        <taxon>Mucorales</taxon>
        <taxon>Syncephalastraceae</taxon>
        <taxon>Syncephalastrum</taxon>
    </lineage>
</organism>
<dbReference type="STRING" id="13706.A0A1X2HFC2"/>
<feature type="compositionally biased region" description="Low complexity" evidence="7">
    <location>
        <begin position="592"/>
        <end position="607"/>
    </location>
</feature>
<accession>A0A1X2HFC2</accession>
<evidence type="ECO:0000256" key="4">
    <source>
        <dbReference type="ARBA" id="ARBA00023125"/>
    </source>
</evidence>
<dbReference type="GO" id="GO:0006351">
    <property type="term" value="P:DNA-templated transcription"/>
    <property type="evidence" value="ECO:0007669"/>
    <property type="project" value="InterPro"/>
</dbReference>
<dbReference type="PANTHER" id="PTHR31313">
    <property type="entry name" value="TY1 ENHANCER ACTIVATOR"/>
    <property type="match status" value="1"/>
</dbReference>
<dbReference type="InterPro" id="IPR007219">
    <property type="entry name" value="XnlR_reg_dom"/>
</dbReference>
<evidence type="ECO:0000256" key="3">
    <source>
        <dbReference type="ARBA" id="ARBA00023015"/>
    </source>
</evidence>
<sequence length="703" mass="79161">MDETGQVRYLGKSSGYYLLQNSRTYQNGAFHFSGYGHKHMIRPDPRRKAVPPIDPYELPPKDLSESLLKLYFAHFYPFLPLFYKRRLASTLTSPLEPVSPLLLNAVYAVASRISDDPRVRADPQVSDTAGEIFFERAKYLLEDNYDVPRISTVQALLLLSTYQHGTMKYVRAWLYSGMAFRMAQDLGLNRNCEHWNIPPAERERRKRVFWCCFIVDRLTSAIYGRSSMFEERDCDVPFPTVDDDDEDGASAVDADQPKPRVLESFVHLIKICDILGHVLRNTYYAKARHHASPQHLEHVLSGLNRELSNWYSNLPPSLQYKLPNTESGEMVRDPPLPVSQMHMIYYTTIILLHRPFIPAGPASSLSLPSYKMCVSAATSILNIVNVMMSEKHLKYVLNWAVYCIFTAGIVFIKMASSDEMDKVFDAKIYINKIMRALDEIETVWMNAARCCNILGELAGLRDINLECNEREKRRTTPPPSIAVPNSPEISVQDRQRAGDDFLPQQPASCDSRFDGFPGRSYYGSSQGVGELLGLRTNGSDLFSTSALFETGQTGSSQQNQQYDPLHTAFWGVPPSMDVEEWNNYFGTMSNPQQQQQHHQQQQQQQQQPSIPPARANAGVPGMVPSAPLIPSHEFSPVQALRSGSAAASRQAAPQPEQQQHGGPLLHNDQKLDILAGSSLDLPSPSRSVLLGLLSEPQDDERHN</sequence>
<comment type="caution">
    <text evidence="9">The sequence shown here is derived from an EMBL/GenBank/DDBJ whole genome shotgun (WGS) entry which is preliminary data.</text>
</comment>
<dbReference type="Pfam" id="PF04082">
    <property type="entry name" value="Fungal_trans"/>
    <property type="match status" value="1"/>
</dbReference>
<keyword evidence="10" id="KW-1185">Reference proteome</keyword>
<dbReference type="EMBL" id="MCGN01000004">
    <property type="protein sequence ID" value="ORY97628.1"/>
    <property type="molecule type" value="Genomic_DNA"/>
</dbReference>
<evidence type="ECO:0000256" key="5">
    <source>
        <dbReference type="ARBA" id="ARBA00023163"/>
    </source>
</evidence>
<dbReference type="SMART" id="SM00906">
    <property type="entry name" value="Fungal_trans"/>
    <property type="match status" value="1"/>
</dbReference>
<dbReference type="PANTHER" id="PTHR31313:SF78">
    <property type="entry name" value="TRANSCRIPTION FACTOR DOMAIN-CONTAINING PROTEIN"/>
    <property type="match status" value="1"/>
</dbReference>
<dbReference type="CDD" id="cd12148">
    <property type="entry name" value="fungal_TF_MHR"/>
    <property type="match status" value="1"/>
</dbReference>
<keyword evidence="5" id="KW-0804">Transcription</keyword>
<evidence type="ECO:0000313" key="10">
    <source>
        <dbReference type="Proteomes" id="UP000242180"/>
    </source>
</evidence>
<feature type="domain" description="Xylanolytic transcriptional activator regulatory" evidence="8">
    <location>
        <begin position="172"/>
        <end position="245"/>
    </location>
</feature>
<keyword evidence="1" id="KW-0479">Metal-binding</keyword>
<evidence type="ECO:0000256" key="2">
    <source>
        <dbReference type="ARBA" id="ARBA00022833"/>
    </source>
</evidence>
<feature type="region of interest" description="Disordered" evidence="7">
    <location>
        <begin position="581"/>
        <end position="703"/>
    </location>
</feature>
<keyword evidence="2" id="KW-0862">Zinc</keyword>
<keyword evidence="6" id="KW-0539">Nucleus</keyword>
<evidence type="ECO:0000313" key="9">
    <source>
        <dbReference type="EMBL" id="ORY97628.1"/>
    </source>
</evidence>
<dbReference type="OMA" id="CALITHA"/>
<dbReference type="Proteomes" id="UP000242180">
    <property type="component" value="Unassembled WGS sequence"/>
</dbReference>
<evidence type="ECO:0000256" key="6">
    <source>
        <dbReference type="ARBA" id="ARBA00023242"/>
    </source>
</evidence>
<protein>
    <submittedName>
        <fullName evidence="9">Fungal-specific transcription factor domain-domain-containing protein</fullName>
    </submittedName>
</protein>
<evidence type="ECO:0000256" key="1">
    <source>
        <dbReference type="ARBA" id="ARBA00022723"/>
    </source>
</evidence>
<dbReference type="GO" id="GO:0008270">
    <property type="term" value="F:zinc ion binding"/>
    <property type="evidence" value="ECO:0007669"/>
    <property type="project" value="InterPro"/>
</dbReference>
<gene>
    <name evidence="9" type="ORF">BCR43DRAFT_438537</name>
</gene>
<proteinExistence type="predicted"/>
<dbReference type="GO" id="GO:0003677">
    <property type="term" value="F:DNA binding"/>
    <property type="evidence" value="ECO:0007669"/>
    <property type="project" value="UniProtKB-KW"/>
</dbReference>
<dbReference type="OrthoDB" id="39175at2759"/>
<dbReference type="InterPro" id="IPR051615">
    <property type="entry name" value="Transcr_Regulatory_Elem"/>
</dbReference>
<reference evidence="9 10" key="1">
    <citation type="submission" date="2016-07" db="EMBL/GenBank/DDBJ databases">
        <title>Pervasive Adenine N6-methylation of Active Genes in Fungi.</title>
        <authorList>
            <consortium name="DOE Joint Genome Institute"/>
            <person name="Mondo S.J."/>
            <person name="Dannebaum R.O."/>
            <person name="Kuo R.C."/>
            <person name="Labutti K."/>
            <person name="Haridas S."/>
            <person name="Kuo A."/>
            <person name="Salamov A."/>
            <person name="Ahrendt S.R."/>
            <person name="Lipzen A."/>
            <person name="Sullivan W."/>
            <person name="Andreopoulos W.B."/>
            <person name="Clum A."/>
            <person name="Lindquist E."/>
            <person name="Daum C."/>
            <person name="Ramamoorthy G.K."/>
            <person name="Gryganskyi A."/>
            <person name="Culley D."/>
            <person name="Magnuson J.K."/>
            <person name="James T.Y."/>
            <person name="O'Malley M.A."/>
            <person name="Stajich J.E."/>
            <person name="Spatafora J.W."/>
            <person name="Visel A."/>
            <person name="Grigoriev I.V."/>
        </authorList>
    </citation>
    <scope>NUCLEOTIDE SEQUENCE [LARGE SCALE GENOMIC DNA]</scope>
    <source>
        <strain evidence="9 10">NRRL 2496</strain>
    </source>
</reference>
<dbReference type="InParanoid" id="A0A1X2HFC2"/>
<evidence type="ECO:0000256" key="7">
    <source>
        <dbReference type="SAM" id="MobiDB-lite"/>
    </source>
</evidence>
<feature type="compositionally biased region" description="Low complexity" evidence="7">
    <location>
        <begin position="638"/>
        <end position="665"/>
    </location>
</feature>
<dbReference type="AlphaFoldDB" id="A0A1X2HFC2"/>
<evidence type="ECO:0000259" key="8">
    <source>
        <dbReference type="SMART" id="SM00906"/>
    </source>
</evidence>